<evidence type="ECO:0000313" key="2">
    <source>
        <dbReference type="EMBL" id="KAK5050496.1"/>
    </source>
</evidence>
<gene>
    <name evidence="2" type="ORF">LTR84_003777</name>
</gene>
<evidence type="ECO:0000256" key="1">
    <source>
        <dbReference type="SAM" id="MobiDB-lite"/>
    </source>
</evidence>
<dbReference type="Proteomes" id="UP001358417">
    <property type="component" value="Unassembled WGS sequence"/>
</dbReference>
<sequence>MTSSPRANLHSAAHYIPRSHQRLPQYRTNTTIMAQQRNASHTQRESVSEGTEERRNETEGREEEEMPLPSQVEQFERHEDYQSRIFHANHIAKLMRTKAKLLKAEDLRNLSELIDLVLTLKLEEAGIDEEEKEEEEDILGG</sequence>
<comment type="caution">
    <text evidence="2">The sequence shown here is derived from an EMBL/GenBank/DDBJ whole genome shotgun (WGS) entry which is preliminary data.</text>
</comment>
<reference evidence="2 3" key="1">
    <citation type="submission" date="2023-08" db="EMBL/GenBank/DDBJ databases">
        <title>Black Yeasts Isolated from many extreme environments.</title>
        <authorList>
            <person name="Coleine C."/>
            <person name="Stajich J.E."/>
            <person name="Selbmann L."/>
        </authorList>
    </citation>
    <scope>NUCLEOTIDE SEQUENCE [LARGE SCALE GENOMIC DNA]</scope>
    <source>
        <strain evidence="2 3">CCFEE 5792</strain>
    </source>
</reference>
<feature type="region of interest" description="Disordered" evidence="1">
    <location>
        <begin position="1"/>
        <end position="74"/>
    </location>
</feature>
<dbReference type="EMBL" id="JAVRRD010000017">
    <property type="protein sequence ID" value="KAK5050496.1"/>
    <property type="molecule type" value="Genomic_DNA"/>
</dbReference>
<evidence type="ECO:0000313" key="3">
    <source>
        <dbReference type="Proteomes" id="UP001358417"/>
    </source>
</evidence>
<feature type="compositionally biased region" description="Basic and acidic residues" evidence="1">
    <location>
        <begin position="42"/>
        <end position="59"/>
    </location>
</feature>
<keyword evidence="3" id="KW-1185">Reference proteome</keyword>
<dbReference type="AlphaFoldDB" id="A0AAV9N9T6"/>
<name>A0AAV9N9T6_9EURO</name>
<feature type="compositionally biased region" description="Polar residues" evidence="1">
    <location>
        <begin position="26"/>
        <end position="41"/>
    </location>
</feature>
<proteinExistence type="predicted"/>
<organism evidence="2 3">
    <name type="scientific">Exophiala bonariae</name>
    <dbReference type="NCBI Taxonomy" id="1690606"/>
    <lineage>
        <taxon>Eukaryota</taxon>
        <taxon>Fungi</taxon>
        <taxon>Dikarya</taxon>
        <taxon>Ascomycota</taxon>
        <taxon>Pezizomycotina</taxon>
        <taxon>Eurotiomycetes</taxon>
        <taxon>Chaetothyriomycetidae</taxon>
        <taxon>Chaetothyriales</taxon>
        <taxon>Herpotrichiellaceae</taxon>
        <taxon>Exophiala</taxon>
    </lineage>
</organism>
<accession>A0AAV9N9T6</accession>
<protein>
    <submittedName>
        <fullName evidence="2">Uncharacterized protein</fullName>
    </submittedName>
</protein>
<dbReference type="RefSeq" id="XP_064705082.1">
    <property type="nucleotide sequence ID" value="XM_064847361.1"/>
</dbReference>
<dbReference type="GeneID" id="89971960"/>